<keyword evidence="4" id="KW-0804">Transcription</keyword>
<feature type="compositionally biased region" description="Polar residues" evidence="6">
    <location>
        <begin position="409"/>
        <end position="420"/>
    </location>
</feature>
<dbReference type="InterPro" id="IPR005333">
    <property type="entry name" value="Transcription_factor_TCP"/>
</dbReference>
<evidence type="ECO:0000313" key="10">
    <source>
        <dbReference type="Proteomes" id="UP000593564"/>
    </source>
</evidence>
<dbReference type="PANTHER" id="PTHR31072">
    <property type="entry name" value="TRANSCRIPTION FACTOR TCP4-RELATED"/>
    <property type="match status" value="1"/>
</dbReference>
<dbReference type="Pfam" id="PF03634">
    <property type="entry name" value="TCP"/>
    <property type="match status" value="1"/>
</dbReference>
<feature type="region of interest" description="Disordered" evidence="6">
    <location>
        <begin position="88"/>
        <end position="107"/>
    </location>
</feature>
<keyword evidence="7" id="KW-1133">Transmembrane helix</keyword>
<proteinExistence type="predicted"/>
<dbReference type="GO" id="GO:0005634">
    <property type="term" value="C:nucleus"/>
    <property type="evidence" value="ECO:0007669"/>
    <property type="project" value="UniProtKB-SubCell"/>
</dbReference>
<protein>
    <recommendedName>
        <fullName evidence="8">TCP domain-containing protein</fullName>
    </recommendedName>
</protein>
<dbReference type="Proteomes" id="UP000593564">
    <property type="component" value="Unassembled WGS sequence"/>
</dbReference>
<comment type="subcellular location">
    <subcellularLocation>
        <location evidence="1">Nucleus</location>
    </subcellularLocation>
</comment>
<evidence type="ECO:0000256" key="6">
    <source>
        <dbReference type="SAM" id="MobiDB-lite"/>
    </source>
</evidence>
<dbReference type="PANTHER" id="PTHR31072:SF268">
    <property type="entry name" value="TCP DOMAIN-CONTAINING PROTEIN"/>
    <property type="match status" value="1"/>
</dbReference>
<evidence type="ECO:0000256" key="1">
    <source>
        <dbReference type="ARBA" id="ARBA00004123"/>
    </source>
</evidence>
<dbReference type="EMBL" id="JACBKZ010000014">
    <property type="protein sequence ID" value="KAF5934081.1"/>
    <property type="molecule type" value="Genomic_DNA"/>
</dbReference>
<keyword evidence="7" id="KW-0812">Transmembrane</keyword>
<name>A0A7J7G1N2_CAMSI</name>
<sequence length="435" mass="48244">MHDWHTHGKRKEKTVGDTDGFKAIEFGTMVKLPQGTLQNLEYSHKLLSKLAVAYLTSAAAAAAAAAAYLWSSLIQCLEKMITSSREKDFQAKGEGENNNTSNIKLSTKAPSSSRQWSAFKNPRIVRVSRSFGGKDRHSKVYTIRGLRDRRIRLSVPTAIQLYDLQDKLGLSQPSKVVDWLLDATKHDIDKLPPLQMPPGNFTFHQPTATLVSHDLSTLQSSFSPFFNANSAYFKDGNKINYNVGNEQMMGKSKDWGSDATMGAKLKGVERETIGEKIKWMRTNEEESQDGNGGNYNPQVSAHDFFPIASHSSFSNMLSNTMPYSNYYHWDPSNLSLSQFGSHGFASQTEGSNNTGHLASLPSSFLSPPSNFPPYHPYISAPTENDTRQINHFLPNLLMPSLHPISSPVGVSTTSKNFHLHSQNDERQPNKGSTGS</sequence>
<evidence type="ECO:0000256" key="3">
    <source>
        <dbReference type="ARBA" id="ARBA00023125"/>
    </source>
</evidence>
<evidence type="ECO:0000256" key="2">
    <source>
        <dbReference type="ARBA" id="ARBA00023015"/>
    </source>
</evidence>
<dbReference type="InterPro" id="IPR017887">
    <property type="entry name" value="TF_TCP_subgr"/>
</dbReference>
<dbReference type="PROSITE" id="PS51369">
    <property type="entry name" value="TCP"/>
    <property type="match status" value="1"/>
</dbReference>
<feature type="transmembrane region" description="Helical" evidence="7">
    <location>
        <begin position="50"/>
        <end position="70"/>
    </location>
</feature>
<evidence type="ECO:0000259" key="8">
    <source>
        <dbReference type="PROSITE" id="PS51369"/>
    </source>
</evidence>
<feature type="domain" description="TCP" evidence="8">
    <location>
        <begin position="133"/>
        <end position="191"/>
    </location>
</feature>
<dbReference type="AlphaFoldDB" id="A0A7J7G1N2"/>
<feature type="compositionally biased region" description="Polar residues" evidence="6">
    <location>
        <begin position="96"/>
        <end position="107"/>
    </location>
</feature>
<evidence type="ECO:0000256" key="4">
    <source>
        <dbReference type="ARBA" id="ARBA00023163"/>
    </source>
</evidence>
<organism evidence="9 10">
    <name type="scientific">Camellia sinensis</name>
    <name type="common">Tea plant</name>
    <name type="synonym">Thea sinensis</name>
    <dbReference type="NCBI Taxonomy" id="4442"/>
    <lineage>
        <taxon>Eukaryota</taxon>
        <taxon>Viridiplantae</taxon>
        <taxon>Streptophyta</taxon>
        <taxon>Embryophyta</taxon>
        <taxon>Tracheophyta</taxon>
        <taxon>Spermatophyta</taxon>
        <taxon>Magnoliopsida</taxon>
        <taxon>eudicotyledons</taxon>
        <taxon>Gunneridae</taxon>
        <taxon>Pentapetalae</taxon>
        <taxon>asterids</taxon>
        <taxon>Ericales</taxon>
        <taxon>Theaceae</taxon>
        <taxon>Camellia</taxon>
    </lineage>
</organism>
<feature type="region of interest" description="Disordered" evidence="6">
    <location>
        <begin position="409"/>
        <end position="435"/>
    </location>
</feature>
<accession>A0A7J7G1N2</accession>
<evidence type="ECO:0000313" key="9">
    <source>
        <dbReference type="EMBL" id="KAF5934081.1"/>
    </source>
</evidence>
<reference evidence="10" key="1">
    <citation type="journal article" date="2020" name="Nat. Commun.">
        <title>Genome assembly of wild tea tree DASZ reveals pedigree and selection history of tea varieties.</title>
        <authorList>
            <person name="Zhang W."/>
            <person name="Zhang Y."/>
            <person name="Qiu H."/>
            <person name="Guo Y."/>
            <person name="Wan H."/>
            <person name="Zhang X."/>
            <person name="Scossa F."/>
            <person name="Alseekh S."/>
            <person name="Zhang Q."/>
            <person name="Wang P."/>
            <person name="Xu L."/>
            <person name="Schmidt M.H."/>
            <person name="Jia X."/>
            <person name="Li D."/>
            <person name="Zhu A."/>
            <person name="Guo F."/>
            <person name="Chen W."/>
            <person name="Ni D."/>
            <person name="Usadel B."/>
            <person name="Fernie A.R."/>
            <person name="Wen W."/>
        </authorList>
    </citation>
    <scope>NUCLEOTIDE SEQUENCE [LARGE SCALE GENOMIC DNA]</scope>
    <source>
        <strain evidence="10">cv. G240</strain>
    </source>
</reference>
<dbReference type="GO" id="GO:0003700">
    <property type="term" value="F:DNA-binding transcription factor activity"/>
    <property type="evidence" value="ECO:0007669"/>
    <property type="project" value="InterPro"/>
</dbReference>
<keyword evidence="2" id="KW-0805">Transcription regulation</keyword>
<gene>
    <name evidence="9" type="ORF">HYC85_030252</name>
</gene>
<keyword evidence="3" id="KW-0238">DNA-binding</keyword>
<evidence type="ECO:0000256" key="5">
    <source>
        <dbReference type="ARBA" id="ARBA00023242"/>
    </source>
</evidence>
<keyword evidence="7" id="KW-0472">Membrane</keyword>
<reference evidence="9 10" key="2">
    <citation type="submission" date="2020-07" db="EMBL/GenBank/DDBJ databases">
        <title>Genome assembly of wild tea tree DASZ reveals pedigree and selection history of tea varieties.</title>
        <authorList>
            <person name="Zhang W."/>
        </authorList>
    </citation>
    <scope>NUCLEOTIDE SEQUENCE [LARGE SCALE GENOMIC DNA]</scope>
    <source>
        <strain evidence="10">cv. G240</strain>
        <tissue evidence="9">Leaf</tissue>
    </source>
</reference>
<comment type="caution">
    <text evidence="9">The sequence shown here is derived from an EMBL/GenBank/DDBJ whole genome shotgun (WGS) entry which is preliminary data.</text>
</comment>
<evidence type="ECO:0000256" key="7">
    <source>
        <dbReference type="SAM" id="Phobius"/>
    </source>
</evidence>
<keyword evidence="10" id="KW-1185">Reference proteome</keyword>
<keyword evidence="5" id="KW-0539">Nucleus</keyword>
<dbReference type="GO" id="GO:0043565">
    <property type="term" value="F:sequence-specific DNA binding"/>
    <property type="evidence" value="ECO:0007669"/>
    <property type="project" value="TreeGrafter"/>
</dbReference>